<organism evidence="1 2">
    <name type="scientific">Novibacillus thermophilus</name>
    <dbReference type="NCBI Taxonomy" id="1471761"/>
    <lineage>
        <taxon>Bacteria</taxon>
        <taxon>Bacillati</taxon>
        <taxon>Bacillota</taxon>
        <taxon>Bacilli</taxon>
        <taxon>Bacillales</taxon>
        <taxon>Thermoactinomycetaceae</taxon>
        <taxon>Novibacillus</taxon>
    </lineage>
</organism>
<reference evidence="1 2" key="1">
    <citation type="journal article" date="2015" name="Int. J. Syst. Evol. Microbiol.">
        <title>Novibacillus thermophilus gen. nov., sp. nov., a Gram-staining-negative and moderately thermophilic member of the family Thermoactinomycetaceae.</title>
        <authorList>
            <person name="Yang G."/>
            <person name="Chen J."/>
            <person name="Zhou S."/>
        </authorList>
    </citation>
    <scope>NUCLEOTIDE SEQUENCE [LARGE SCALE GENOMIC DNA]</scope>
    <source>
        <strain evidence="1 2">SG-1</strain>
    </source>
</reference>
<dbReference type="KEGG" id="ntr:B0W44_12030"/>
<sequence length="76" mass="8745">MKMGEHDMYSIPPWSVLYSERLPAKVAMRNEKRVTPVQHIPPTALALKQYQGDSNAARLKDGRYTLQQGQKIDRYA</sequence>
<evidence type="ECO:0000313" key="1">
    <source>
        <dbReference type="EMBL" id="AQS56382.1"/>
    </source>
</evidence>
<dbReference type="EMBL" id="CP019699">
    <property type="protein sequence ID" value="AQS56382.1"/>
    <property type="molecule type" value="Genomic_DNA"/>
</dbReference>
<evidence type="ECO:0000313" key="2">
    <source>
        <dbReference type="Proteomes" id="UP000188603"/>
    </source>
</evidence>
<gene>
    <name evidence="1" type="ORF">B0W44_12030</name>
</gene>
<dbReference type="RefSeq" id="WP_077720246.1">
    <property type="nucleotide sequence ID" value="NZ_CP019699.1"/>
</dbReference>
<protein>
    <submittedName>
        <fullName evidence="1">Uncharacterized protein</fullName>
    </submittedName>
</protein>
<dbReference type="Proteomes" id="UP000188603">
    <property type="component" value="Chromosome"/>
</dbReference>
<keyword evidence="2" id="KW-1185">Reference proteome</keyword>
<accession>A0A1U9K8L7</accession>
<name>A0A1U9K8L7_9BACL</name>
<proteinExistence type="predicted"/>
<dbReference type="AlphaFoldDB" id="A0A1U9K8L7"/>